<comment type="caution">
    <text evidence="2">The sequence shown here is derived from an EMBL/GenBank/DDBJ whole genome shotgun (WGS) entry which is preliminary data.</text>
</comment>
<dbReference type="GO" id="GO:0046983">
    <property type="term" value="F:protein dimerization activity"/>
    <property type="evidence" value="ECO:0007669"/>
    <property type="project" value="InterPro"/>
</dbReference>
<evidence type="ECO:0000313" key="2">
    <source>
        <dbReference type="EMBL" id="TXG49591.1"/>
    </source>
</evidence>
<reference evidence="3" key="1">
    <citation type="journal article" date="2019" name="Gigascience">
        <title>De novo genome assembly of the endangered Acer yangbiense, a plant species with extremely small populations endemic to Yunnan Province, China.</title>
        <authorList>
            <person name="Yang J."/>
            <person name="Wariss H.M."/>
            <person name="Tao L."/>
            <person name="Zhang R."/>
            <person name="Yun Q."/>
            <person name="Hollingsworth P."/>
            <person name="Dao Z."/>
            <person name="Luo G."/>
            <person name="Guo H."/>
            <person name="Ma Y."/>
            <person name="Sun W."/>
        </authorList>
    </citation>
    <scope>NUCLEOTIDE SEQUENCE [LARGE SCALE GENOMIC DNA]</scope>
    <source>
        <strain evidence="3">cv. Malutang</strain>
    </source>
</reference>
<dbReference type="InterPro" id="IPR012967">
    <property type="entry name" value="COMT_dimerisation"/>
</dbReference>
<evidence type="ECO:0000259" key="1">
    <source>
        <dbReference type="Pfam" id="PF08100"/>
    </source>
</evidence>
<dbReference type="Pfam" id="PF08100">
    <property type="entry name" value="Dimerisation"/>
    <property type="match status" value="1"/>
</dbReference>
<gene>
    <name evidence="2" type="ORF">EZV62_025466</name>
</gene>
<dbReference type="SUPFAM" id="SSF46785">
    <property type="entry name" value="Winged helix' DNA-binding domain"/>
    <property type="match status" value="1"/>
</dbReference>
<keyword evidence="3" id="KW-1185">Reference proteome</keyword>
<dbReference type="AlphaFoldDB" id="A0A5C7GYE1"/>
<dbReference type="EMBL" id="VAHF01000012">
    <property type="protein sequence ID" value="TXG49591.1"/>
    <property type="molecule type" value="Genomic_DNA"/>
</dbReference>
<dbReference type="InterPro" id="IPR036388">
    <property type="entry name" value="WH-like_DNA-bd_sf"/>
</dbReference>
<dbReference type="Gene3D" id="1.10.10.10">
    <property type="entry name" value="Winged helix-like DNA-binding domain superfamily/Winged helix DNA-binding domain"/>
    <property type="match status" value="1"/>
</dbReference>
<dbReference type="Proteomes" id="UP000323000">
    <property type="component" value="Chromosome 12"/>
</dbReference>
<name>A0A5C7GYE1_9ROSI</name>
<proteinExistence type="predicted"/>
<protein>
    <recommendedName>
        <fullName evidence="1">O-methyltransferase dimerisation domain-containing protein</fullName>
    </recommendedName>
</protein>
<sequence>MSIVLLPMSLHTAIELGIFEIIAEASPGAKLYASEIAVQLPTSNPDAAAMLLLCPYTLCLTKMVFHFVTAAQRVKVKVLLVRCGLNFIPFHQKEQNKNIYINDCGTASRLTLSNKSKLLADPIIHEQPY</sequence>
<organism evidence="2 3">
    <name type="scientific">Acer yangbiense</name>
    <dbReference type="NCBI Taxonomy" id="1000413"/>
    <lineage>
        <taxon>Eukaryota</taxon>
        <taxon>Viridiplantae</taxon>
        <taxon>Streptophyta</taxon>
        <taxon>Embryophyta</taxon>
        <taxon>Tracheophyta</taxon>
        <taxon>Spermatophyta</taxon>
        <taxon>Magnoliopsida</taxon>
        <taxon>eudicotyledons</taxon>
        <taxon>Gunneridae</taxon>
        <taxon>Pentapetalae</taxon>
        <taxon>rosids</taxon>
        <taxon>malvids</taxon>
        <taxon>Sapindales</taxon>
        <taxon>Sapindaceae</taxon>
        <taxon>Hippocastanoideae</taxon>
        <taxon>Acereae</taxon>
        <taxon>Acer</taxon>
    </lineage>
</organism>
<feature type="domain" description="O-methyltransferase dimerisation" evidence="1">
    <location>
        <begin position="4"/>
        <end position="54"/>
    </location>
</feature>
<dbReference type="InterPro" id="IPR036390">
    <property type="entry name" value="WH_DNA-bd_sf"/>
</dbReference>
<accession>A0A5C7GYE1</accession>
<evidence type="ECO:0000313" key="3">
    <source>
        <dbReference type="Proteomes" id="UP000323000"/>
    </source>
</evidence>